<dbReference type="SUPFAM" id="SSF52540">
    <property type="entry name" value="P-loop containing nucleoside triphosphate hydrolases"/>
    <property type="match status" value="1"/>
</dbReference>
<dbReference type="Proteomes" id="UP000241771">
    <property type="component" value="Unassembled WGS sequence"/>
</dbReference>
<dbReference type="CDD" id="cd02042">
    <property type="entry name" value="ParAB_family"/>
    <property type="match status" value="1"/>
</dbReference>
<sequence>MKSISVFNNKGGVGKSTLTHHLGCALGEIGVKTLMIDLDPQSNLSLFSLTEEQIEQIWKDEDSFVEDFESAKSSITPEEFTKLHSSPRSVHYILKPVEDGQSDEEELPPPIEVGENLALIPGRLTLHMFENKVAKQWSEAFLGEPQALRTITAIRQLCKKYQEKFGFQVVLIDTSPSLGLLNKVIISNSDAFIIPCAPDMFSDYGVKNIGNALSVWRREFGTMYSMLSDLKRINLRTGFVKLLGYTIYNAKKRGDARNDLKIAKAHQNWAQKLPDTITSFVPEECYSFLGDEEIKTSIGANSIIHGHGTMPTMSQKYKLPMWKVPDFPELGDDKGTISGNRDDYESTQERYHEYARDVLNRLDRVVD</sequence>
<dbReference type="PANTHER" id="PTHR13696">
    <property type="entry name" value="P-LOOP CONTAINING NUCLEOSIDE TRIPHOSPHATE HYDROLASE"/>
    <property type="match status" value="1"/>
</dbReference>
<feature type="domain" description="AAA" evidence="1">
    <location>
        <begin position="1"/>
        <end position="214"/>
    </location>
</feature>
<dbReference type="AlphaFoldDB" id="A0A2T3NII8"/>
<gene>
    <name evidence="2" type="ORF">C9I98_21690</name>
</gene>
<dbReference type="InterPro" id="IPR027417">
    <property type="entry name" value="P-loop_NTPase"/>
</dbReference>
<protein>
    <submittedName>
        <fullName evidence="2">Cobyrinic acid a,c-diamide synthase</fullName>
    </submittedName>
</protein>
<evidence type="ECO:0000313" key="3">
    <source>
        <dbReference type="Proteomes" id="UP000241771"/>
    </source>
</evidence>
<reference evidence="2 3" key="1">
    <citation type="submission" date="2018-01" db="EMBL/GenBank/DDBJ databases">
        <title>Whole genome sequencing of Histamine producing bacteria.</title>
        <authorList>
            <person name="Butler K."/>
        </authorList>
    </citation>
    <scope>NUCLEOTIDE SEQUENCE [LARGE SCALE GENOMIC DNA]</scope>
    <source>
        <strain evidence="2 3">DSM 100436</strain>
    </source>
</reference>
<dbReference type="PANTHER" id="PTHR13696:SF99">
    <property type="entry name" value="COBYRINIC ACID AC-DIAMIDE SYNTHASE"/>
    <property type="match status" value="1"/>
</dbReference>
<dbReference type="Gene3D" id="3.40.50.300">
    <property type="entry name" value="P-loop containing nucleotide triphosphate hydrolases"/>
    <property type="match status" value="1"/>
</dbReference>
<evidence type="ECO:0000313" key="2">
    <source>
        <dbReference type="EMBL" id="PSW14800.1"/>
    </source>
</evidence>
<organism evidence="2 3">
    <name type="scientific">Photobacterium sanctipauli</name>
    <dbReference type="NCBI Taxonomy" id="1342794"/>
    <lineage>
        <taxon>Bacteria</taxon>
        <taxon>Pseudomonadati</taxon>
        <taxon>Pseudomonadota</taxon>
        <taxon>Gammaproteobacteria</taxon>
        <taxon>Vibrionales</taxon>
        <taxon>Vibrionaceae</taxon>
        <taxon>Photobacterium</taxon>
    </lineage>
</organism>
<comment type="caution">
    <text evidence="2">The sequence shown here is derived from an EMBL/GenBank/DDBJ whole genome shotgun (WGS) entry which is preliminary data.</text>
</comment>
<dbReference type="EMBL" id="PYMA01000018">
    <property type="protein sequence ID" value="PSW14800.1"/>
    <property type="molecule type" value="Genomic_DNA"/>
</dbReference>
<dbReference type="RefSeq" id="WP_107272475.1">
    <property type="nucleotide sequence ID" value="NZ_PYMA01000018.1"/>
</dbReference>
<name>A0A2T3NII8_9GAMM</name>
<evidence type="ECO:0000259" key="1">
    <source>
        <dbReference type="Pfam" id="PF13614"/>
    </source>
</evidence>
<keyword evidence="3" id="KW-1185">Reference proteome</keyword>
<proteinExistence type="predicted"/>
<dbReference type="InterPro" id="IPR025669">
    <property type="entry name" value="AAA_dom"/>
</dbReference>
<accession>A0A2T3NII8</accession>
<dbReference type="Pfam" id="PF13614">
    <property type="entry name" value="AAA_31"/>
    <property type="match status" value="1"/>
</dbReference>
<dbReference type="InterPro" id="IPR050678">
    <property type="entry name" value="DNA_Partitioning_ATPase"/>
</dbReference>